<gene>
    <name evidence="3" type="ORF">SAMN04489720_2139</name>
</gene>
<dbReference type="Proteomes" id="UP000198822">
    <property type="component" value="Chromosome I"/>
</dbReference>
<name>A0A1G8EPM4_9MICO</name>
<organism evidence="3 4">
    <name type="scientific">Agrococcus jejuensis</name>
    <dbReference type="NCBI Taxonomy" id="399736"/>
    <lineage>
        <taxon>Bacteria</taxon>
        <taxon>Bacillati</taxon>
        <taxon>Actinomycetota</taxon>
        <taxon>Actinomycetes</taxon>
        <taxon>Micrococcales</taxon>
        <taxon>Microbacteriaceae</taxon>
        <taxon>Agrococcus</taxon>
    </lineage>
</organism>
<keyword evidence="4" id="KW-1185">Reference proteome</keyword>
<feature type="compositionally biased region" description="Low complexity" evidence="1">
    <location>
        <begin position="21"/>
        <end position="38"/>
    </location>
</feature>
<keyword evidence="2" id="KW-0472">Membrane</keyword>
<keyword evidence="2" id="KW-0812">Transmembrane</keyword>
<evidence type="ECO:0000313" key="4">
    <source>
        <dbReference type="Proteomes" id="UP000198822"/>
    </source>
</evidence>
<proteinExistence type="predicted"/>
<dbReference type="AlphaFoldDB" id="A0A1G8EPM4"/>
<evidence type="ECO:0000256" key="1">
    <source>
        <dbReference type="SAM" id="MobiDB-lite"/>
    </source>
</evidence>
<sequence length="345" mass="36317">MPDFEPPEPVPEPAVGEVADAAVDEAPATATEAPAAEPEPARRDLRALWRRIRVPAIAFAVGVVVAVAGSIAAGVVQDRTRHDDVVAAIDAYVAAIESDGDRTAATGQTPSLDDAVASSVLLYASIRIAVPPQVVCDEPRIGADLALVDCRVRVQGRIEPTTIALEHTDMGWTVARGLEVPVRIQSGALLVDAVGGVPLDEDVARGERAVWLLPGRYDVDAHAPAQLAVQVDGLVVSPSGGAVRWESDTAATVDADVRAAALAFVDACAAAPADGCPVIQDRDPVEPFEAFAVVGRIALDDRYAMTYDVSVRRPVEQPSEFLLITVRVDFGEDLDRYDVAVVPTS</sequence>
<protein>
    <submittedName>
        <fullName evidence="3">Uncharacterized protein</fullName>
    </submittedName>
</protein>
<reference evidence="4" key="1">
    <citation type="submission" date="2016-10" db="EMBL/GenBank/DDBJ databases">
        <authorList>
            <person name="Varghese N."/>
            <person name="Submissions S."/>
        </authorList>
    </citation>
    <scope>NUCLEOTIDE SEQUENCE [LARGE SCALE GENOMIC DNA]</scope>
    <source>
        <strain evidence="4">DSM 22002</strain>
    </source>
</reference>
<evidence type="ECO:0000313" key="3">
    <source>
        <dbReference type="EMBL" id="SDH71846.1"/>
    </source>
</evidence>
<dbReference type="EMBL" id="LT629695">
    <property type="protein sequence ID" value="SDH71846.1"/>
    <property type="molecule type" value="Genomic_DNA"/>
</dbReference>
<evidence type="ECO:0000256" key="2">
    <source>
        <dbReference type="SAM" id="Phobius"/>
    </source>
</evidence>
<feature type="transmembrane region" description="Helical" evidence="2">
    <location>
        <begin position="52"/>
        <end position="76"/>
    </location>
</feature>
<feature type="region of interest" description="Disordered" evidence="1">
    <location>
        <begin position="21"/>
        <end position="41"/>
    </location>
</feature>
<keyword evidence="2" id="KW-1133">Transmembrane helix</keyword>
<accession>A0A1G8EPM4</accession>